<reference evidence="1" key="1">
    <citation type="submission" date="2022-12" db="EMBL/GenBank/DDBJ databases">
        <title>Genome assemblies of Blomia tropicalis.</title>
        <authorList>
            <person name="Cui Y."/>
        </authorList>
    </citation>
    <scope>NUCLEOTIDE SEQUENCE</scope>
    <source>
        <tissue evidence="1">Adult mites</tissue>
    </source>
</reference>
<dbReference type="OrthoDB" id="77878at2759"/>
<keyword evidence="2" id="KW-1185">Reference proteome</keyword>
<proteinExistence type="predicted"/>
<comment type="caution">
    <text evidence="1">The sequence shown here is derived from an EMBL/GenBank/DDBJ whole genome shotgun (WGS) entry which is preliminary data.</text>
</comment>
<evidence type="ECO:0008006" key="3">
    <source>
        <dbReference type="Google" id="ProtNLM"/>
    </source>
</evidence>
<dbReference type="Proteomes" id="UP001142055">
    <property type="component" value="Chromosome 1"/>
</dbReference>
<dbReference type="EMBL" id="JAPWDV010000001">
    <property type="protein sequence ID" value="KAJ6225278.1"/>
    <property type="molecule type" value="Genomic_DNA"/>
</dbReference>
<dbReference type="Pfam" id="PF05705">
    <property type="entry name" value="DUF829"/>
    <property type="match status" value="1"/>
</dbReference>
<dbReference type="SUPFAM" id="SSF53474">
    <property type="entry name" value="alpha/beta-Hydrolases"/>
    <property type="match status" value="1"/>
</dbReference>
<dbReference type="InterPro" id="IPR008547">
    <property type="entry name" value="DUF829_TMEM53"/>
</dbReference>
<evidence type="ECO:0000313" key="2">
    <source>
        <dbReference type="Proteomes" id="UP001142055"/>
    </source>
</evidence>
<sequence length="269" mass="31648">MASNAFDLPSNFQLRTCDNDPQRTTTNGKSGRPLVLLYSWFLAKDFHLEKYRNFWTSRGYDILTIRTRPIDMIAPSWAMSGSAIKIREFVAKYQPNYLLVHGFCGGNFQFMELLNQLLMIEADRYDSEDDDMVTLRSIKCFIADSITTLEDTPEGIGKVLTKNRMLQLLIKGLVLTYIRLTHSFVMKRFIKLEQLLKENPKRLSTLIFYSTDDHISSLEQTTQLIEGWKSRQLDVRIKCWKSSHHVRHYRLHKEEYVYEVETFLKELQL</sequence>
<protein>
    <recommendedName>
        <fullName evidence="3">Transmembrane protein 53</fullName>
    </recommendedName>
</protein>
<name>A0A9Q0RR89_BLOTA</name>
<dbReference type="GO" id="GO:0017171">
    <property type="term" value="F:serine hydrolase activity"/>
    <property type="evidence" value="ECO:0007669"/>
    <property type="project" value="TreeGrafter"/>
</dbReference>
<dbReference type="InterPro" id="IPR029058">
    <property type="entry name" value="AB_hydrolase_fold"/>
</dbReference>
<dbReference type="OMA" id="ASILYFR"/>
<accession>A0A9Q0RR89</accession>
<dbReference type="PANTHER" id="PTHR20908">
    <property type="entry name" value="LD15586P"/>
    <property type="match status" value="1"/>
</dbReference>
<gene>
    <name evidence="1" type="ORF">RDWZM_003823</name>
</gene>
<dbReference type="PANTHER" id="PTHR20908:SF3">
    <property type="entry name" value="TRANSMEMBRANE PROTEIN 53"/>
    <property type="match status" value="1"/>
</dbReference>
<organism evidence="1 2">
    <name type="scientific">Blomia tropicalis</name>
    <name type="common">Mite</name>
    <dbReference type="NCBI Taxonomy" id="40697"/>
    <lineage>
        <taxon>Eukaryota</taxon>
        <taxon>Metazoa</taxon>
        <taxon>Ecdysozoa</taxon>
        <taxon>Arthropoda</taxon>
        <taxon>Chelicerata</taxon>
        <taxon>Arachnida</taxon>
        <taxon>Acari</taxon>
        <taxon>Acariformes</taxon>
        <taxon>Sarcoptiformes</taxon>
        <taxon>Astigmata</taxon>
        <taxon>Glycyphagoidea</taxon>
        <taxon>Echimyopodidae</taxon>
        <taxon>Blomia</taxon>
    </lineage>
</organism>
<evidence type="ECO:0000313" key="1">
    <source>
        <dbReference type="EMBL" id="KAJ6225278.1"/>
    </source>
</evidence>
<dbReference type="AlphaFoldDB" id="A0A9Q0RR89"/>